<dbReference type="EMBL" id="CP123523">
    <property type="protein sequence ID" value="WGM05965.1"/>
    <property type="molecule type" value="Genomic_DNA"/>
</dbReference>
<dbReference type="Proteomes" id="UP001177592">
    <property type="component" value="Chromosome"/>
</dbReference>
<dbReference type="RefSeq" id="WP_280632354.1">
    <property type="nucleotide sequence ID" value="NZ_CP123523.1"/>
</dbReference>
<evidence type="ECO:0000313" key="3">
    <source>
        <dbReference type="Proteomes" id="UP001177592"/>
    </source>
</evidence>
<organism evidence="2 3">
    <name type="scientific">Arsenophonus nasoniae</name>
    <name type="common">son-killer infecting Nasonia vitripennis</name>
    <dbReference type="NCBI Taxonomy" id="638"/>
    <lineage>
        <taxon>Bacteria</taxon>
        <taxon>Pseudomonadati</taxon>
        <taxon>Pseudomonadota</taxon>
        <taxon>Gammaproteobacteria</taxon>
        <taxon>Enterobacterales</taxon>
        <taxon>Morganellaceae</taxon>
        <taxon>Arsenophonus</taxon>
    </lineage>
</organism>
<feature type="transmembrane region" description="Helical" evidence="1">
    <location>
        <begin position="15"/>
        <end position="32"/>
    </location>
</feature>
<name>A0ABY8NNF0_9GAMM</name>
<reference evidence="2" key="1">
    <citation type="submission" date="2023-04" db="EMBL/GenBank/DDBJ databases">
        <title>Genome dynamics across the evolutionary transition to endosymbiosis.</title>
        <authorList>
            <person name="Siozios S."/>
            <person name="Nadal-Jimenez P."/>
            <person name="Azagi T."/>
            <person name="Sprong H."/>
            <person name="Frost C.L."/>
            <person name="Parratt S.R."/>
            <person name="Taylor G."/>
            <person name="Brettell L."/>
            <person name="Lew K.C."/>
            <person name="Croft L."/>
            <person name="King K.C."/>
            <person name="Brockhurst M.A."/>
            <person name="Hypsa V."/>
            <person name="Novakova E."/>
            <person name="Darby A.C."/>
            <person name="Hurst G.D.D."/>
        </authorList>
    </citation>
    <scope>NUCLEOTIDE SEQUENCE</scope>
    <source>
        <strain evidence="2">ANv_CAN</strain>
    </source>
</reference>
<keyword evidence="1" id="KW-0812">Transmembrane</keyword>
<protein>
    <submittedName>
        <fullName evidence="2">Uncharacterized protein</fullName>
    </submittedName>
</protein>
<accession>A0ABY8NNF0</accession>
<keyword evidence="1" id="KW-0472">Membrane</keyword>
<keyword evidence="3" id="KW-1185">Reference proteome</keyword>
<evidence type="ECO:0000256" key="1">
    <source>
        <dbReference type="SAM" id="Phobius"/>
    </source>
</evidence>
<evidence type="ECO:0000313" key="2">
    <source>
        <dbReference type="EMBL" id="WGM05965.1"/>
    </source>
</evidence>
<sequence length="98" mass="10914">MNEEAYEIITGIGKLLYGLFVAFVTYKAIMLVTPLDAELGMKILVAMLIFTAAIIVSMPLASIAGMFLAFLWGSSYVVYRIIRWAIDRIRALSVRPLP</sequence>
<keyword evidence="1" id="KW-1133">Transmembrane helix</keyword>
<gene>
    <name evidence="2" type="ORF">QE258_00825</name>
</gene>
<proteinExistence type="predicted"/>